<dbReference type="EMBL" id="LWAE01000015">
    <property type="protein sequence ID" value="KZL88660.1"/>
    <property type="molecule type" value="Genomic_DNA"/>
</dbReference>
<evidence type="ECO:0000313" key="3">
    <source>
        <dbReference type="EMBL" id="KZL88660.1"/>
    </source>
</evidence>
<reference evidence="3 5" key="1">
    <citation type="submission" date="2016-04" db="EMBL/GenBank/DDBJ databases">
        <title>Genome sequence of Clostridium magnum DSM 2767.</title>
        <authorList>
            <person name="Poehlein A."/>
            <person name="Uhlig R."/>
            <person name="Fischer R."/>
            <person name="Bahl H."/>
            <person name="Daniel R."/>
        </authorList>
    </citation>
    <scope>NUCLEOTIDE SEQUENCE [LARGE SCALE GENOMIC DNA]</scope>
    <source>
        <strain evidence="3 5">DSM 2767</strain>
    </source>
</reference>
<evidence type="ECO:0000313" key="5">
    <source>
        <dbReference type="Proteomes" id="UP000076603"/>
    </source>
</evidence>
<dbReference type="OrthoDB" id="1786948at2"/>
<dbReference type="InterPro" id="IPR010982">
    <property type="entry name" value="Lambda_DNA-bd_dom_sf"/>
</dbReference>
<gene>
    <name evidence="3" type="ORF">CLMAG_59490</name>
    <name evidence="4" type="ORF">CLMAG_60390</name>
</gene>
<evidence type="ECO:0000256" key="1">
    <source>
        <dbReference type="ARBA" id="ARBA00023125"/>
    </source>
</evidence>
<dbReference type="PANTHER" id="PTHR46797">
    <property type="entry name" value="HTH-TYPE TRANSCRIPTIONAL REGULATOR"/>
    <property type="match status" value="1"/>
</dbReference>
<dbReference type="RefSeq" id="WP_066630655.1">
    <property type="nucleotide sequence ID" value="NZ_LWAE01000015.1"/>
</dbReference>
<dbReference type="InterPro" id="IPR001387">
    <property type="entry name" value="Cro/C1-type_HTH"/>
</dbReference>
<keyword evidence="5" id="KW-1185">Reference proteome</keyword>
<dbReference type="CDD" id="cd00093">
    <property type="entry name" value="HTH_XRE"/>
    <property type="match status" value="1"/>
</dbReference>
<dbReference type="Pfam" id="PF01381">
    <property type="entry name" value="HTH_3"/>
    <property type="match status" value="1"/>
</dbReference>
<organism evidence="3 5">
    <name type="scientific">Clostridium magnum DSM 2767</name>
    <dbReference type="NCBI Taxonomy" id="1121326"/>
    <lineage>
        <taxon>Bacteria</taxon>
        <taxon>Bacillati</taxon>
        <taxon>Bacillota</taxon>
        <taxon>Clostridia</taxon>
        <taxon>Eubacteriales</taxon>
        <taxon>Clostridiaceae</taxon>
        <taxon>Clostridium</taxon>
    </lineage>
</organism>
<dbReference type="SMART" id="SM00530">
    <property type="entry name" value="HTH_XRE"/>
    <property type="match status" value="1"/>
</dbReference>
<keyword evidence="1" id="KW-0238">DNA-binding</keyword>
<dbReference type="SUPFAM" id="SSF47413">
    <property type="entry name" value="lambda repressor-like DNA-binding domains"/>
    <property type="match status" value="1"/>
</dbReference>
<dbReference type="GO" id="GO:0003677">
    <property type="term" value="F:DNA binding"/>
    <property type="evidence" value="ECO:0007669"/>
    <property type="project" value="UniProtKB-KW"/>
</dbReference>
<evidence type="ECO:0000259" key="2">
    <source>
        <dbReference type="PROSITE" id="PS50943"/>
    </source>
</evidence>
<dbReference type="PATRIC" id="fig|1121326.3.peg.6017"/>
<dbReference type="GO" id="GO:0005829">
    <property type="term" value="C:cytosol"/>
    <property type="evidence" value="ECO:0007669"/>
    <property type="project" value="TreeGrafter"/>
</dbReference>
<dbReference type="Gene3D" id="1.10.260.40">
    <property type="entry name" value="lambda repressor-like DNA-binding domains"/>
    <property type="match status" value="1"/>
</dbReference>
<protein>
    <submittedName>
        <fullName evidence="3">Antitoxin HipB</fullName>
    </submittedName>
</protein>
<comment type="caution">
    <text evidence="3">The sequence shown here is derived from an EMBL/GenBank/DDBJ whole genome shotgun (WGS) entry which is preliminary data.</text>
</comment>
<proteinExistence type="predicted"/>
<dbReference type="AlphaFoldDB" id="A0A161W0M7"/>
<dbReference type="EMBL" id="LWAE01000015">
    <property type="protein sequence ID" value="KZL88750.1"/>
    <property type="molecule type" value="Genomic_DNA"/>
</dbReference>
<sequence length="66" mass="7352">MKVKIVLKDVRIRKGLTQAALSHKSGVAQSHISDIENSIKSPTLDKLCKLAEALEVKLEDLYICFN</sequence>
<dbReference type="PROSITE" id="PS50943">
    <property type="entry name" value="HTH_CROC1"/>
    <property type="match status" value="1"/>
</dbReference>
<dbReference type="InterPro" id="IPR050807">
    <property type="entry name" value="TransReg_Diox_bact_type"/>
</dbReference>
<dbReference type="GO" id="GO:0003700">
    <property type="term" value="F:DNA-binding transcription factor activity"/>
    <property type="evidence" value="ECO:0007669"/>
    <property type="project" value="TreeGrafter"/>
</dbReference>
<accession>A0A161W0M7</accession>
<dbReference type="Proteomes" id="UP000076603">
    <property type="component" value="Unassembled WGS sequence"/>
</dbReference>
<dbReference type="PANTHER" id="PTHR46797:SF1">
    <property type="entry name" value="METHYLPHOSPHONATE SYNTHASE"/>
    <property type="match status" value="1"/>
</dbReference>
<dbReference type="STRING" id="1121326.CLMAG_59490"/>
<evidence type="ECO:0000313" key="4">
    <source>
        <dbReference type="EMBL" id="KZL88750.1"/>
    </source>
</evidence>
<feature type="domain" description="HTH cro/C1-type" evidence="2">
    <location>
        <begin position="7"/>
        <end position="61"/>
    </location>
</feature>
<name>A0A161W0M7_9CLOT</name>